<dbReference type="Pfam" id="PF13242">
    <property type="entry name" value="Hydrolase_like"/>
    <property type="match status" value="1"/>
</dbReference>
<evidence type="ECO:0000256" key="4">
    <source>
        <dbReference type="ARBA" id="ARBA00022801"/>
    </source>
</evidence>
<protein>
    <recommendedName>
        <fullName evidence="6 7">D,D-heptose 1,7-bisphosphate phosphatase</fullName>
        <ecNumber evidence="7">3.1.3.-</ecNumber>
    </recommendedName>
</protein>
<dbReference type="GO" id="GO:0016791">
    <property type="term" value="F:phosphatase activity"/>
    <property type="evidence" value="ECO:0007669"/>
    <property type="project" value="InterPro"/>
</dbReference>
<feature type="binding site" evidence="9">
    <location>
        <begin position="9"/>
        <end position="11"/>
    </location>
    <ligand>
        <name>substrate</name>
    </ligand>
</feature>
<comment type="similarity">
    <text evidence="7">Belongs to the gmhB family.</text>
</comment>
<feature type="site" description="Stabilizes the phosphoryl group" evidence="10">
    <location>
        <position position="109"/>
    </location>
</feature>
<sequence length="187" mass="20810">MKRPAVFFDRDGVLNEDDGYAFDPNKIRWVAGAQQAVKAVNDAGYFAFVVTNQSGIARGFYEESHVRNLHDWMSHELAIVGAHIDAFEFCPHHPDGLIERYRILCNCRKPQPGMIRALLERYPVDIDASFMIGDKQSDLAAAQAAGIAAHLFDGSNLQTFIAPLLTALSHDPPHQSLLHRGDVRAED</sequence>
<feature type="binding site" evidence="11">
    <location>
        <position position="9"/>
    </location>
    <ligand>
        <name>Mg(2+)</name>
        <dbReference type="ChEBI" id="CHEBI:18420"/>
    </ligand>
</feature>
<organism evidence="12 13">
    <name type="scientific">Bradyrhizobium frederickii</name>
    <dbReference type="NCBI Taxonomy" id="2560054"/>
    <lineage>
        <taxon>Bacteria</taxon>
        <taxon>Pseudomonadati</taxon>
        <taxon>Pseudomonadota</taxon>
        <taxon>Alphaproteobacteria</taxon>
        <taxon>Hyphomicrobiales</taxon>
        <taxon>Nitrobacteraceae</taxon>
        <taxon>Bradyrhizobium</taxon>
    </lineage>
</organism>
<dbReference type="OrthoDB" id="9814110at2"/>
<evidence type="ECO:0000256" key="9">
    <source>
        <dbReference type="PIRSR" id="PIRSR004682-2"/>
    </source>
</evidence>
<evidence type="ECO:0000256" key="3">
    <source>
        <dbReference type="ARBA" id="ARBA00022723"/>
    </source>
</evidence>
<dbReference type="EC" id="3.1.3.-" evidence="7"/>
<dbReference type="InterPro" id="IPR036412">
    <property type="entry name" value="HAD-like_sf"/>
</dbReference>
<keyword evidence="3 11" id="KW-0479">Metal-binding</keyword>
<dbReference type="PANTHER" id="PTHR42891">
    <property type="entry name" value="D-GLYCERO-BETA-D-MANNO-HEPTOSE-1,7-BISPHOSPHATE 7-PHOSPHATASE"/>
    <property type="match status" value="1"/>
</dbReference>
<feature type="active site" description="Nucleophile" evidence="8">
    <location>
        <position position="11"/>
    </location>
</feature>
<evidence type="ECO:0000256" key="10">
    <source>
        <dbReference type="PIRSR" id="PIRSR004682-3"/>
    </source>
</evidence>
<gene>
    <name evidence="12" type="ORF">E4K66_29900</name>
</gene>
<reference evidence="12 13" key="1">
    <citation type="submission" date="2019-03" db="EMBL/GenBank/DDBJ databases">
        <title>Bradyrhizobium strains diversity isolated from Chamaecrista fasciculata.</title>
        <authorList>
            <person name="Urquiaga M.C.O."/>
            <person name="Hungria M."/>
            <person name="Delamuta J.R.M."/>
        </authorList>
    </citation>
    <scope>NUCLEOTIDE SEQUENCE [LARGE SCALE GENOMIC DNA]</scope>
    <source>
        <strain evidence="12 13">CNPSo 3424</strain>
    </source>
</reference>
<evidence type="ECO:0000313" key="13">
    <source>
        <dbReference type="Proteomes" id="UP000298225"/>
    </source>
</evidence>
<evidence type="ECO:0000313" key="12">
    <source>
        <dbReference type="EMBL" id="TFV34838.1"/>
    </source>
</evidence>
<dbReference type="NCBIfam" id="TIGR01656">
    <property type="entry name" value="Histidinol-ppas"/>
    <property type="match status" value="1"/>
</dbReference>
<dbReference type="InterPro" id="IPR006543">
    <property type="entry name" value="Histidinol-phos"/>
</dbReference>
<feature type="binding site" evidence="9">
    <location>
        <begin position="51"/>
        <end position="54"/>
    </location>
    <ligand>
        <name>substrate</name>
    </ligand>
</feature>
<keyword evidence="4 7" id="KW-0378">Hydrolase</keyword>
<evidence type="ECO:0000256" key="5">
    <source>
        <dbReference type="ARBA" id="ARBA00023277"/>
    </source>
</evidence>
<evidence type="ECO:0000256" key="8">
    <source>
        <dbReference type="PIRSR" id="PIRSR004682-1"/>
    </source>
</evidence>
<dbReference type="GO" id="GO:0046872">
    <property type="term" value="F:metal ion binding"/>
    <property type="evidence" value="ECO:0007669"/>
    <property type="project" value="UniProtKB-KW"/>
</dbReference>
<dbReference type="PANTHER" id="PTHR42891:SF1">
    <property type="entry name" value="D-GLYCERO-BETA-D-MANNO-HEPTOSE-1,7-BISPHOSPHATE 7-PHOSPHATASE"/>
    <property type="match status" value="1"/>
</dbReference>
<feature type="binding site" evidence="11">
    <location>
        <position position="107"/>
    </location>
    <ligand>
        <name>Zn(2+)</name>
        <dbReference type="ChEBI" id="CHEBI:29105"/>
    </ligand>
</feature>
<feature type="binding site" evidence="11">
    <location>
        <position position="92"/>
    </location>
    <ligand>
        <name>Zn(2+)</name>
        <dbReference type="ChEBI" id="CHEBI:29105"/>
    </ligand>
</feature>
<feature type="binding site" evidence="9">
    <location>
        <position position="135"/>
    </location>
    <ligand>
        <name>substrate</name>
    </ligand>
</feature>
<dbReference type="NCBIfam" id="TIGR01662">
    <property type="entry name" value="HAD-SF-IIIA"/>
    <property type="match status" value="1"/>
</dbReference>
<dbReference type="InterPro" id="IPR023214">
    <property type="entry name" value="HAD_sf"/>
</dbReference>
<dbReference type="GO" id="GO:0005975">
    <property type="term" value="P:carbohydrate metabolic process"/>
    <property type="evidence" value="ECO:0007669"/>
    <property type="project" value="InterPro"/>
</dbReference>
<feature type="binding site" evidence="9">
    <location>
        <begin position="17"/>
        <end position="20"/>
    </location>
    <ligand>
        <name>substrate</name>
    </ligand>
</feature>
<accession>A0A4Y9KTX4</accession>
<dbReference type="Gene3D" id="3.40.50.1000">
    <property type="entry name" value="HAD superfamily/HAD-like"/>
    <property type="match status" value="1"/>
</dbReference>
<comment type="caution">
    <text evidence="12">The sequence shown here is derived from an EMBL/GenBank/DDBJ whole genome shotgun (WGS) entry which is preliminary data.</text>
</comment>
<feature type="active site" description="Nucleophile" evidence="8">
    <location>
        <position position="9"/>
    </location>
</feature>
<proteinExistence type="inferred from homology"/>
<feature type="site" description="Contributes to substrate recognition" evidence="10">
    <location>
        <position position="108"/>
    </location>
</feature>
<feature type="site" description="Stabilizes the phosphoryl group" evidence="10">
    <location>
        <position position="51"/>
    </location>
</feature>
<name>A0A4Y9KTX4_9BRAD</name>
<feature type="binding site" evidence="11">
    <location>
        <position position="134"/>
    </location>
    <ligand>
        <name>Mg(2+)</name>
        <dbReference type="ChEBI" id="CHEBI:18420"/>
    </ligand>
</feature>
<dbReference type="EMBL" id="SPQU01000018">
    <property type="protein sequence ID" value="TFV34838.1"/>
    <property type="molecule type" value="Genomic_DNA"/>
</dbReference>
<evidence type="ECO:0000256" key="11">
    <source>
        <dbReference type="PIRSR" id="PIRSR004682-4"/>
    </source>
</evidence>
<evidence type="ECO:0000256" key="6">
    <source>
        <dbReference type="ARBA" id="ARBA00031828"/>
    </source>
</evidence>
<feature type="binding site" evidence="11">
    <location>
        <position position="135"/>
    </location>
    <ligand>
        <name>Mg(2+)</name>
        <dbReference type="ChEBI" id="CHEBI:18420"/>
    </ligand>
</feature>
<keyword evidence="11" id="KW-0862">Zinc</keyword>
<dbReference type="AlphaFoldDB" id="A0A4Y9KTX4"/>
<keyword evidence="11" id="KW-0460">Magnesium</keyword>
<feature type="binding site" evidence="9">
    <location>
        <begin position="108"/>
        <end position="109"/>
    </location>
    <ligand>
        <name>substrate</name>
    </ligand>
</feature>
<dbReference type="GO" id="GO:0005737">
    <property type="term" value="C:cytoplasm"/>
    <property type="evidence" value="ECO:0007669"/>
    <property type="project" value="UniProtKB-SubCell"/>
</dbReference>
<dbReference type="CDD" id="cd07503">
    <property type="entry name" value="HAD_HisB-N"/>
    <property type="match status" value="1"/>
</dbReference>
<evidence type="ECO:0000256" key="1">
    <source>
        <dbReference type="ARBA" id="ARBA00004496"/>
    </source>
</evidence>
<evidence type="ECO:0000256" key="7">
    <source>
        <dbReference type="PIRNR" id="PIRNR004682"/>
    </source>
</evidence>
<feature type="binding site" evidence="11">
    <location>
        <position position="105"/>
    </location>
    <ligand>
        <name>Zn(2+)</name>
        <dbReference type="ChEBI" id="CHEBI:29105"/>
    </ligand>
</feature>
<keyword evidence="2 7" id="KW-0963">Cytoplasm</keyword>
<dbReference type="InterPro" id="IPR006549">
    <property type="entry name" value="HAD-SF_hydro_IIIA"/>
</dbReference>
<keyword evidence="13" id="KW-1185">Reference proteome</keyword>
<dbReference type="RefSeq" id="WP_135171114.1">
    <property type="nucleotide sequence ID" value="NZ_SPQU01000018.1"/>
</dbReference>
<dbReference type="SUPFAM" id="SSF56784">
    <property type="entry name" value="HAD-like"/>
    <property type="match status" value="1"/>
</dbReference>
<evidence type="ECO:0000256" key="2">
    <source>
        <dbReference type="ARBA" id="ARBA00022490"/>
    </source>
</evidence>
<feature type="binding site" evidence="11">
    <location>
        <position position="90"/>
    </location>
    <ligand>
        <name>Zn(2+)</name>
        <dbReference type="ChEBI" id="CHEBI:29105"/>
    </ligand>
</feature>
<comment type="cofactor">
    <cofactor evidence="11">
        <name>Mg(2+)</name>
        <dbReference type="ChEBI" id="CHEBI:18420"/>
    </cofactor>
</comment>
<feature type="binding site" evidence="11">
    <location>
        <position position="11"/>
    </location>
    <ligand>
        <name>Mg(2+)</name>
        <dbReference type="ChEBI" id="CHEBI:18420"/>
    </ligand>
</feature>
<dbReference type="PIRSF" id="PIRSF004682">
    <property type="entry name" value="GmhB"/>
    <property type="match status" value="1"/>
</dbReference>
<dbReference type="InterPro" id="IPR004446">
    <property type="entry name" value="Heptose_bisP_phosphatase"/>
</dbReference>
<dbReference type="Proteomes" id="UP000298225">
    <property type="component" value="Unassembled WGS sequence"/>
</dbReference>
<keyword evidence="5 7" id="KW-0119">Carbohydrate metabolism</keyword>
<comment type="subcellular location">
    <subcellularLocation>
        <location evidence="1 7">Cytoplasm</location>
    </subcellularLocation>
</comment>
<comment type="cofactor">
    <cofactor evidence="11">
        <name>Zn(2+)</name>
        <dbReference type="ChEBI" id="CHEBI:29105"/>
    </cofactor>
</comment>